<dbReference type="AlphaFoldDB" id="A0A9P6CKT8"/>
<name>A0A9P6CKT8_9AGAR</name>
<sequence>WTTDAEFDWLKERIPAFLEAQEKNTTDTFFDGVYEEWVKHFQMPGPTAGEIKKANNDVELATVKKRKAVEKRLKQWFRNNTRSGS</sequence>
<accession>A0A9P6CKT8</accession>
<protein>
    <submittedName>
        <fullName evidence="1">Uncharacterized protein</fullName>
    </submittedName>
</protein>
<evidence type="ECO:0000313" key="2">
    <source>
        <dbReference type="Proteomes" id="UP000807469"/>
    </source>
</evidence>
<organism evidence="1 2">
    <name type="scientific">Pholiota conissans</name>
    <dbReference type="NCBI Taxonomy" id="109636"/>
    <lineage>
        <taxon>Eukaryota</taxon>
        <taxon>Fungi</taxon>
        <taxon>Dikarya</taxon>
        <taxon>Basidiomycota</taxon>
        <taxon>Agaricomycotina</taxon>
        <taxon>Agaricomycetes</taxon>
        <taxon>Agaricomycetidae</taxon>
        <taxon>Agaricales</taxon>
        <taxon>Agaricineae</taxon>
        <taxon>Strophariaceae</taxon>
        <taxon>Pholiota</taxon>
    </lineage>
</organism>
<gene>
    <name evidence="1" type="ORF">BDN70DRAFT_762926</name>
</gene>
<proteinExistence type="predicted"/>
<dbReference type="Proteomes" id="UP000807469">
    <property type="component" value="Unassembled WGS sequence"/>
</dbReference>
<keyword evidence="2" id="KW-1185">Reference proteome</keyword>
<feature type="non-terminal residue" evidence="1">
    <location>
        <position position="1"/>
    </location>
</feature>
<dbReference type="OrthoDB" id="2803783at2759"/>
<dbReference type="EMBL" id="MU156046">
    <property type="protein sequence ID" value="KAF9470361.1"/>
    <property type="molecule type" value="Genomic_DNA"/>
</dbReference>
<comment type="caution">
    <text evidence="1">The sequence shown here is derived from an EMBL/GenBank/DDBJ whole genome shotgun (WGS) entry which is preliminary data.</text>
</comment>
<feature type="non-terminal residue" evidence="1">
    <location>
        <position position="85"/>
    </location>
</feature>
<evidence type="ECO:0000313" key="1">
    <source>
        <dbReference type="EMBL" id="KAF9470361.1"/>
    </source>
</evidence>
<reference evidence="1" key="1">
    <citation type="submission" date="2020-11" db="EMBL/GenBank/DDBJ databases">
        <authorList>
            <consortium name="DOE Joint Genome Institute"/>
            <person name="Ahrendt S."/>
            <person name="Riley R."/>
            <person name="Andreopoulos W."/>
            <person name="Labutti K."/>
            <person name="Pangilinan J."/>
            <person name="Ruiz-Duenas F.J."/>
            <person name="Barrasa J.M."/>
            <person name="Sanchez-Garcia M."/>
            <person name="Camarero S."/>
            <person name="Miyauchi S."/>
            <person name="Serrano A."/>
            <person name="Linde D."/>
            <person name="Babiker R."/>
            <person name="Drula E."/>
            <person name="Ayuso-Fernandez I."/>
            <person name="Pacheco R."/>
            <person name="Padilla G."/>
            <person name="Ferreira P."/>
            <person name="Barriuso J."/>
            <person name="Kellner H."/>
            <person name="Castanera R."/>
            <person name="Alfaro M."/>
            <person name="Ramirez L."/>
            <person name="Pisabarro A.G."/>
            <person name="Kuo A."/>
            <person name="Tritt A."/>
            <person name="Lipzen A."/>
            <person name="He G."/>
            <person name="Yan M."/>
            <person name="Ng V."/>
            <person name="Cullen D."/>
            <person name="Martin F."/>
            <person name="Rosso M.-N."/>
            <person name="Henrissat B."/>
            <person name="Hibbett D."/>
            <person name="Martinez A.T."/>
            <person name="Grigoriev I.V."/>
        </authorList>
    </citation>
    <scope>NUCLEOTIDE SEQUENCE</scope>
    <source>
        <strain evidence="1">CIRM-BRFM 674</strain>
    </source>
</reference>